<proteinExistence type="predicted"/>
<organism evidence="1 2">
    <name type="scientific">Corynebacterium minutissimum</name>
    <dbReference type="NCBI Taxonomy" id="38301"/>
    <lineage>
        <taxon>Bacteria</taxon>
        <taxon>Bacillati</taxon>
        <taxon>Actinomycetota</taxon>
        <taxon>Actinomycetes</taxon>
        <taxon>Mycobacteriales</taxon>
        <taxon>Corynebacteriaceae</taxon>
        <taxon>Corynebacterium</taxon>
    </lineage>
</organism>
<comment type="caution">
    <text evidence="1">The sequence shown here is derived from an EMBL/GenBank/DDBJ whole genome shotgun (WGS) entry which is preliminary data.</text>
</comment>
<keyword evidence="2" id="KW-1185">Reference proteome</keyword>
<gene>
    <name evidence="1" type="ORF">WU87_07945</name>
</gene>
<protein>
    <submittedName>
        <fullName evidence="1">Uncharacterized protein</fullName>
    </submittedName>
</protein>
<name>A0ACC4UA84_9CORY</name>
<accession>A0ACC4UA84</accession>
<evidence type="ECO:0000313" key="2">
    <source>
        <dbReference type="Proteomes" id="UP000034245"/>
    </source>
</evidence>
<sequence>MARPVTVLPLEYYPHWPERRAADTARITQAPHVESVRLAVARLSAEREARGLSWRQLDALTGVNYATLRKIVTGEQWPRAEHLAACELALGLQLWPALDVVQDSLAQYQR</sequence>
<evidence type="ECO:0000313" key="1">
    <source>
        <dbReference type="EMBL" id="KKO79179.1"/>
    </source>
</evidence>
<dbReference type="EMBL" id="LAYQ01000016">
    <property type="protein sequence ID" value="KKO79179.1"/>
    <property type="molecule type" value="Genomic_DNA"/>
</dbReference>
<dbReference type="Proteomes" id="UP000034245">
    <property type="component" value="Unassembled WGS sequence"/>
</dbReference>
<reference evidence="1" key="1">
    <citation type="submission" date="2015-04" db="EMBL/GenBank/DDBJ databases">
        <title>Draft Genome Sequences of Three Species of Emerging Human-Pathogenic Corynebacteria.</title>
        <authorList>
            <person name="Pacheco L.G."/>
            <person name="Mattos-Guaraldi A.L."/>
            <person name="Santos C.S."/>
            <person name="Veras A.O."/>
            <person name="Guimaraes L.C."/>
            <person name="Abreu V."/>
            <person name="Pereira F.L."/>
            <person name="Soares S.C."/>
            <person name="Dorella F.A."/>
            <person name="Carvalho A.F."/>
            <person name="Leal C.G."/>
            <person name="Figueiredo H.C."/>
            <person name="Ramos J.N."/>
            <person name="Vieira V."/>
            <person name="Farfour E."/>
            <person name="Guiso N."/>
            <person name="Hirata R.Jr."/>
            <person name="Ramos R.T."/>
            <person name="Azevedo V."/>
            <person name="Silva A."/>
        </authorList>
    </citation>
    <scope>NUCLEOTIDE SEQUENCE</scope>
    <source>
        <strain evidence="1">1941</strain>
    </source>
</reference>